<dbReference type="EMBL" id="BMTP01000030">
    <property type="protein sequence ID" value="GGU67128.1"/>
    <property type="molecule type" value="Genomic_DNA"/>
</dbReference>
<dbReference type="Proteomes" id="UP000636661">
    <property type="component" value="Unassembled WGS sequence"/>
</dbReference>
<reference evidence="1" key="1">
    <citation type="journal article" date="2014" name="Int. J. Syst. Evol. Microbiol.">
        <title>Complete genome sequence of Corynebacterium casei LMG S-19264T (=DSM 44701T), isolated from a smear-ripened cheese.</title>
        <authorList>
            <consortium name="US DOE Joint Genome Institute (JGI-PGF)"/>
            <person name="Walter F."/>
            <person name="Albersmeier A."/>
            <person name="Kalinowski J."/>
            <person name="Ruckert C."/>
        </authorList>
    </citation>
    <scope>NUCLEOTIDE SEQUENCE</scope>
    <source>
        <strain evidence="1">JCM 4391</strain>
    </source>
</reference>
<organism evidence="1 2">
    <name type="scientific">Streptomyces lavendofoliae</name>
    <dbReference type="NCBI Taxonomy" id="67314"/>
    <lineage>
        <taxon>Bacteria</taxon>
        <taxon>Bacillati</taxon>
        <taxon>Actinomycetota</taxon>
        <taxon>Actinomycetes</taxon>
        <taxon>Kitasatosporales</taxon>
        <taxon>Streptomycetaceae</taxon>
        <taxon>Streptomyces</taxon>
    </lineage>
</organism>
<sequence length="128" mass="14163">MRVVVPRAVDAAVQQLLVSVQRRALRRFLAVRRVQHTPRRAPVLADLRQDPARRAALSEDFADHRRGRLWKVLGGDLVVVDAVDRPHMVGSPDPYPVLRRLHAAVLEVPVRRGSALCPPPGSPGAQRG</sequence>
<accession>A0A918I5I1</accession>
<name>A0A918I5I1_9ACTN</name>
<evidence type="ECO:0000313" key="2">
    <source>
        <dbReference type="Proteomes" id="UP000636661"/>
    </source>
</evidence>
<reference evidence="1" key="2">
    <citation type="submission" date="2020-09" db="EMBL/GenBank/DDBJ databases">
        <authorList>
            <person name="Sun Q."/>
            <person name="Ohkuma M."/>
        </authorList>
    </citation>
    <scope>NUCLEOTIDE SEQUENCE</scope>
    <source>
        <strain evidence="1">JCM 4391</strain>
    </source>
</reference>
<keyword evidence="2" id="KW-1185">Reference proteome</keyword>
<dbReference type="AlphaFoldDB" id="A0A918I5I1"/>
<protein>
    <submittedName>
        <fullName evidence="1">Uncharacterized protein</fullName>
    </submittedName>
</protein>
<evidence type="ECO:0000313" key="1">
    <source>
        <dbReference type="EMBL" id="GGU67128.1"/>
    </source>
</evidence>
<comment type="caution">
    <text evidence="1">The sequence shown here is derived from an EMBL/GenBank/DDBJ whole genome shotgun (WGS) entry which is preliminary data.</text>
</comment>
<proteinExistence type="predicted"/>
<gene>
    <name evidence="1" type="ORF">GCM10010274_64540</name>
</gene>